<name>A0A1V4HWT0_NITVU</name>
<dbReference type="GO" id="GO:0006310">
    <property type="term" value="P:DNA recombination"/>
    <property type="evidence" value="ECO:0007669"/>
    <property type="project" value="InterPro"/>
</dbReference>
<organism evidence="1 2">
    <name type="scientific">Nitrobacter vulgaris</name>
    <dbReference type="NCBI Taxonomy" id="29421"/>
    <lineage>
        <taxon>Bacteria</taxon>
        <taxon>Pseudomonadati</taxon>
        <taxon>Pseudomonadota</taxon>
        <taxon>Alphaproteobacteria</taxon>
        <taxon>Hyphomicrobiales</taxon>
        <taxon>Nitrobacteraceae</taxon>
        <taxon>Nitrobacter</taxon>
    </lineage>
</organism>
<gene>
    <name evidence="1" type="ORF">B2M20_12355</name>
</gene>
<reference evidence="1 2" key="1">
    <citation type="submission" date="2017-02" db="EMBL/GenBank/DDBJ databases">
        <title>Genome sequence of the nitrite-oxidizing bacterium Nitrobacter vulgaris strain Ab1.</title>
        <authorList>
            <person name="Mellbye B.L."/>
            <person name="Davis E.W."/>
            <person name="Spieck E."/>
            <person name="Chang J.H."/>
            <person name="Bottomley P.J."/>
            <person name="Sayavedra-Soto L.A."/>
        </authorList>
    </citation>
    <scope>NUCLEOTIDE SEQUENCE [LARGE SCALE GENOMIC DNA]</scope>
    <source>
        <strain evidence="1 2">Ab1</strain>
    </source>
</reference>
<dbReference type="RefSeq" id="WP_079447353.1">
    <property type="nucleotide sequence ID" value="NZ_MWPQ01000045.1"/>
</dbReference>
<dbReference type="Pfam" id="PF05866">
    <property type="entry name" value="RusA"/>
    <property type="match status" value="1"/>
</dbReference>
<dbReference type="GO" id="GO:0000287">
    <property type="term" value="F:magnesium ion binding"/>
    <property type="evidence" value="ECO:0007669"/>
    <property type="project" value="InterPro"/>
</dbReference>
<dbReference type="EMBL" id="MWPQ01000045">
    <property type="protein sequence ID" value="OPH82374.1"/>
    <property type="molecule type" value="Genomic_DNA"/>
</dbReference>
<sequence length="100" mass="12054">MPNDMLRRHPKRYMTHEGRALKEKYHWEARAQWKGKPLKGEVRMHVTLYFGTKRRADWDNFHKHALNGIAYEDDSQIRQVTGMLAYDKQNPWIELAVEPY</sequence>
<dbReference type="OrthoDB" id="5114842at2"/>
<dbReference type="AlphaFoldDB" id="A0A1V4HWT0"/>
<accession>A0A1V4HWT0</accession>
<dbReference type="SUPFAM" id="SSF103084">
    <property type="entry name" value="Holliday junction resolvase RusA"/>
    <property type="match status" value="1"/>
</dbReference>
<protein>
    <submittedName>
        <fullName evidence="1">Uncharacterized protein</fullName>
    </submittedName>
</protein>
<proteinExistence type="predicted"/>
<dbReference type="InterPro" id="IPR008822">
    <property type="entry name" value="Endonuclease_RusA-like"/>
</dbReference>
<evidence type="ECO:0000313" key="1">
    <source>
        <dbReference type="EMBL" id="OPH82374.1"/>
    </source>
</evidence>
<dbReference type="Proteomes" id="UP000189940">
    <property type="component" value="Unassembled WGS sequence"/>
</dbReference>
<keyword evidence="2" id="KW-1185">Reference proteome</keyword>
<dbReference type="Gene3D" id="3.30.1330.70">
    <property type="entry name" value="Holliday junction resolvase RusA"/>
    <property type="match status" value="1"/>
</dbReference>
<comment type="caution">
    <text evidence="1">The sequence shown here is derived from an EMBL/GenBank/DDBJ whole genome shotgun (WGS) entry which is preliminary data.</text>
</comment>
<dbReference type="InterPro" id="IPR036614">
    <property type="entry name" value="RusA-like_sf"/>
</dbReference>
<evidence type="ECO:0000313" key="2">
    <source>
        <dbReference type="Proteomes" id="UP000189940"/>
    </source>
</evidence>
<dbReference type="GO" id="GO:0006281">
    <property type="term" value="P:DNA repair"/>
    <property type="evidence" value="ECO:0007669"/>
    <property type="project" value="InterPro"/>
</dbReference>